<comment type="caution">
    <text evidence="1">The sequence shown here is derived from an EMBL/GenBank/DDBJ whole genome shotgun (WGS) entry which is preliminary data.</text>
</comment>
<evidence type="ECO:0000313" key="2">
    <source>
        <dbReference type="Proteomes" id="UP000092634"/>
    </source>
</evidence>
<evidence type="ECO:0008006" key="3">
    <source>
        <dbReference type="Google" id="ProtNLM"/>
    </source>
</evidence>
<organism evidence="1 2">
    <name type="scientific">Janthinobacterium lividum</name>
    <dbReference type="NCBI Taxonomy" id="29581"/>
    <lineage>
        <taxon>Bacteria</taxon>
        <taxon>Pseudomonadati</taxon>
        <taxon>Pseudomonadota</taxon>
        <taxon>Betaproteobacteria</taxon>
        <taxon>Burkholderiales</taxon>
        <taxon>Oxalobacteraceae</taxon>
        <taxon>Janthinobacterium</taxon>
    </lineage>
</organism>
<dbReference type="AlphaFoldDB" id="A0A1E8PV68"/>
<dbReference type="EMBL" id="MAQB02000001">
    <property type="protein sequence ID" value="OFJ49997.1"/>
    <property type="molecule type" value="Genomic_DNA"/>
</dbReference>
<gene>
    <name evidence="1" type="ORF">BA896_000350</name>
</gene>
<protein>
    <recommendedName>
        <fullName evidence="3">DUF1566 domain-containing protein</fullName>
    </recommendedName>
</protein>
<accession>A0A1E8PV68</accession>
<sequence>MAIGTAFAGGIYAGISRGVDGAPNQRLVLLPGEAVDVDWEAACAFAASVGGELPTRAEQALLYANLKDQFQPCWYWSSEQAGPSFAWSQNFDYGFQLNDYRSYEGRARAVRRLPI</sequence>
<dbReference type="Proteomes" id="UP000092634">
    <property type="component" value="Unassembled WGS sequence"/>
</dbReference>
<reference evidence="1 2" key="1">
    <citation type="submission" date="2016-10" db="EMBL/GenBank/DDBJ databases">
        <title>Updated version of Genome Assembly of Janthinobacterium lividum ERGS5:01.</title>
        <authorList>
            <person name="Kumar R."/>
            <person name="Acharya V."/>
            <person name="Singh D."/>
        </authorList>
    </citation>
    <scope>NUCLEOTIDE SEQUENCE [LARGE SCALE GENOMIC DNA]</scope>
    <source>
        <strain evidence="1 2">ERGS5:01</strain>
    </source>
</reference>
<name>A0A1E8PV68_9BURK</name>
<proteinExistence type="predicted"/>
<evidence type="ECO:0000313" key="1">
    <source>
        <dbReference type="EMBL" id="OFJ49997.1"/>
    </source>
</evidence>